<evidence type="ECO:0000313" key="6">
    <source>
        <dbReference type="Proteomes" id="UP000175989"/>
    </source>
</evidence>
<feature type="domain" description="HTH asnC-type" evidence="4">
    <location>
        <begin position="3"/>
        <end position="64"/>
    </location>
</feature>
<dbReference type="AlphaFoldDB" id="A0A1E7WES7"/>
<evidence type="ECO:0000313" key="5">
    <source>
        <dbReference type="EMBL" id="OEZ96690.1"/>
    </source>
</evidence>
<accession>A0A1E7WES7</accession>
<sequence>MNLDLVDLAILRALQQDGRISNTRLAETVFLSPSACLRRVGLLEQAGIILGYTARLNAELLGLDVEAFVMVTMRRDTDQWHEQFVAALPQWEEVVGSFVVTGEANYMLRVRARNLKHYSDFVMDKLYKVPGVLDIRSHMVLRNLGESPVLGAGLLQQHTV</sequence>
<dbReference type="RefSeq" id="WP_070250266.1">
    <property type="nucleotide sequence ID" value="NZ_LROM01000107.1"/>
</dbReference>
<dbReference type="Gene3D" id="1.10.10.10">
    <property type="entry name" value="Winged helix-like DNA-binding domain superfamily/Winged helix DNA-binding domain"/>
    <property type="match status" value="1"/>
</dbReference>
<dbReference type="PROSITE" id="PS50956">
    <property type="entry name" value="HTH_ASNC_2"/>
    <property type="match status" value="1"/>
</dbReference>
<dbReference type="GO" id="GO:0043200">
    <property type="term" value="P:response to amino acid"/>
    <property type="evidence" value="ECO:0007669"/>
    <property type="project" value="TreeGrafter"/>
</dbReference>
<dbReference type="InterPro" id="IPR036390">
    <property type="entry name" value="WH_DNA-bd_sf"/>
</dbReference>
<dbReference type="InterPro" id="IPR036388">
    <property type="entry name" value="WH-like_DNA-bd_sf"/>
</dbReference>
<keyword evidence="1" id="KW-0805">Transcription regulation</keyword>
<proteinExistence type="predicted"/>
<dbReference type="SUPFAM" id="SSF46785">
    <property type="entry name" value="Winged helix' DNA-binding domain"/>
    <property type="match status" value="1"/>
</dbReference>
<evidence type="ECO:0000256" key="2">
    <source>
        <dbReference type="ARBA" id="ARBA00023125"/>
    </source>
</evidence>
<dbReference type="Pfam" id="PF01037">
    <property type="entry name" value="AsnC_trans_reg"/>
    <property type="match status" value="1"/>
</dbReference>
<dbReference type="InterPro" id="IPR000485">
    <property type="entry name" value="AsnC-type_HTH_dom"/>
</dbReference>
<dbReference type="InterPro" id="IPR019888">
    <property type="entry name" value="Tscrpt_reg_AsnC-like"/>
</dbReference>
<evidence type="ECO:0000259" key="4">
    <source>
        <dbReference type="PROSITE" id="PS50956"/>
    </source>
</evidence>
<dbReference type="Gene3D" id="3.30.70.920">
    <property type="match status" value="1"/>
</dbReference>
<gene>
    <name evidence="5" type="primary">lrp_7</name>
    <name evidence="5" type="ORF">DUPY_38930</name>
</gene>
<keyword evidence="2" id="KW-0238">DNA-binding</keyword>
<organism evidence="5 6">
    <name type="scientific">Duganella phyllosphaerae</name>
    <dbReference type="NCBI Taxonomy" id="762836"/>
    <lineage>
        <taxon>Bacteria</taxon>
        <taxon>Pseudomonadati</taxon>
        <taxon>Pseudomonadota</taxon>
        <taxon>Betaproteobacteria</taxon>
        <taxon>Burkholderiales</taxon>
        <taxon>Oxalobacteraceae</taxon>
        <taxon>Telluria group</taxon>
        <taxon>Duganella</taxon>
    </lineage>
</organism>
<dbReference type="EMBL" id="LROM01000107">
    <property type="protein sequence ID" value="OEZ96690.1"/>
    <property type="molecule type" value="Genomic_DNA"/>
</dbReference>
<dbReference type="GO" id="GO:0043565">
    <property type="term" value="F:sequence-specific DNA binding"/>
    <property type="evidence" value="ECO:0007669"/>
    <property type="project" value="InterPro"/>
</dbReference>
<protein>
    <submittedName>
        <fullName evidence="5">Leucine-responsive regulatory protein</fullName>
    </submittedName>
</protein>
<dbReference type="GO" id="GO:0006355">
    <property type="term" value="P:regulation of DNA-templated transcription"/>
    <property type="evidence" value="ECO:0007669"/>
    <property type="project" value="UniProtKB-ARBA"/>
</dbReference>
<dbReference type="CDD" id="cd00090">
    <property type="entry name" value="HTH_ARSR"/>
    <property type="match status" value="1"/>
</dbReference>
<dbReference type="Proteomes" id="UP000175989">
    <property type="component" value="Unassembled WGS sequence"/>
</dbReference>
<dbReference type="PANTHER" id="PTHR30154:SF46">
    <property type="entry name" value="TRANSCRIPTIONAL REGULATORY PROTEIN"/>
    <property type="match status" value="1"/>
</dbReference>
<keyword evidence="3" id="KW-0804">Transcription</keyword>
<dbReference type="InterPro" id="IPR011991">
    <property type="entry name" value="ArsR-like_HTH"/>
</dbReference>
<dbReference type="InterPro" id="IPR019887">
    <property type="entry name" value="Tscrpt_reg_AsnC/Lrp_C"/>
</dbReference>
<evidence type="ECO:0000256" key="3">
    <source>
        <dbReference type="ARBA" id="ARBA00023163"/>
    </source>
</evidence>
<dbReference type="InterPro" id="IPR011008">
    <property type="entry name" value="Dimeric_a/b-barrel"/>
</dbReference>
<reference evidence="6" key="1">
    <citation type="journal article" date="2016" name="Front. Microbiol.">
        <title>Molecular Keys to the Janthinobacterium and Duganella spp. Interaction with the Plant Pathogen Fusarium graminearum.</title>
        <authorList>
            <person name="Haack F.S."/>
            <person name="Poehlein A."/>
            <person name="Kroger C."/>
            <person name="Voigt C.A."/>
            <person name="Piepenbring M."/>
            <person name="Bode H.B."/>
            <person name="Daniel R."/>
            <person name="Schafer W."/>
            <person name="Streit W.R."/>
        </authorList>
    </citation>
    <scope>NUCLEOTIDE SEQUENCE [LARGE SCALE GENOMIC DNA]</scope>
    <source>
        <strain evidence="6">T54</strain>
    </source>
</reference>
<comment type="caution">
    <text evidence="5">The sequence shown here is derived from an EMBL/GenBank/DDBJ whole genome shotgun (WGS) entry which is preliminary data.</text>
</comment>
<dbReference type="OrthoDB" id="8526125at2"/>
<dbReference type="PRINTS" id="PR00033">
    <property type="entry name" value="HTHASNC"/>
</dbReference>
<dbReference type="GO" id="GO:0005829">
    <property type="term" value="C:cytosol"/>
    <property type="evidence" value="ECO:0007669"/>
    <property type="project" value="TreeGrafter"/>
</dbReference>
<dbReference type="SUPFAM" id="SSF54909">
    <property type="entry name" value="Dimeric alpha+beta barrel"/>
    <property type="match status" value="1"/>
</dbReference>
<dbReference type="SMART" id="SM00344">
    <property type="entry name" value="HTH_ASNC"/>
    <property type="match status" value="1"/>
</dbReference>
<dbReference type="PANTHER" id="PTHR30154">
    <property type="entry name" value="LEUCINE-RESPONSIVE REGULATORY PROTEIN"/>
    <property type="match status" value="1"/>
</dbReference>
<keyword evidence="6" id="KW-1185">Reference proteome</keyword>
<name>A0A1E7WES7_9BURK</name>
<evidence type="ECO:0000256" key="1">
    <source>
        <dbReference type="ARBA" id="ARBA00023015"/>
    </source>
</evidence>
<dbReference type="PATRIC" id="fig|762836.4.peg.4014"/>
<dbReference type="Pfam" id="PF13412">
    <property type="entry name" value="HTH_24"/>
    <property type="match status" value="1"/>
</dbReference>